<sequence>MIGAKLGAGREADVYAWGDDAVVKLYRPGFGGHRAEGVALAKLDGQGLAPRLIDVVDRDGRTGLVLERLGGSDMLVLLQRQPWRVLGLARALAKAHLAIHAVRAQGSLPDLRQVLAARIEDAAMPAQLRDFALRVLNGLPDGDRVCHGDYHPGNALVAADRVNIIDWVGATCGVPEADHARTLLLLRWADPLPGTPLFLRALMATGRSVFAHGYARAYAGGSPVPLRQVASWLVVHTAARLSEGIDIEQPTLIGLLDRARRQAGR</sequence>
<organism evidence="2 3">
    <name type="scientific">Phytohabitans rumicis</name>
    <dbReference type="NCBI Taxonomy" id="1076125"/>
    <lineage>
        <taxon>Bacteria</taxon>
        <taxon>Bacillati</taxon>
        <taxon>Actinomycetota</taxon>
        <taxon>Actinomycetes</taxon>
        <taxon>Micromonosporales</taxon>
        <taxon>Micromonosporaceae</taxon>
    </lineage>
</organism>
<dbReference type="SUPFAM" id="SSF56112">
    <property type="entry name" value="Protein kinase-like (PK-like)"/>
    <property type="match status" value="1"/>
</dbReference>
<dbReference type="InterPro" id="IPR011009">
    <property type="entry name" value="Kinase-like_dom_sf"/>
</dbReference>
<dbReference type="GO" id="GO:0016740">
    <property type="term" value="F:transferase activity"/>
    <property type="evidence" value="ECO:0007669"/>
    <property type="project" value="UniProtKB-KW"/>
</dbReference>
<dbReference type="AlphaFoldDB" id="A0A6V8LHB1"/>
<dbReference type="InterPro" id="IPR002575">
    <property type="entry name" value="Aminoglycoside_PTrfase"/>
</dbReference>
<keyword evidence="2" id="KW-0808">Transferase</keyword>
<accession>A0A6V8LHB1</accession>
<evidence type="ECO:0000259" key="1">
    <source>
        <dbReference type="Pfam" id="PF01636"/>
    </source>
</evidence>
<dbReference type="EMBL" id="BLPG01000001">
    <property type="protein sequence ID" value="GFJ93486.1"/>
    <property type="molecule type" value="Genomic_DNA"/>
</dbReference>
<gene>
    <name evidence="2" type="ORF">Prum_071280</name>
</gene>
<proteinExistence type="predicted"/>
<dbReference type="Pfam" id="PF01636">
    <property type="entry name" value="APH"/>
    <property type="match status" value="1"/>
</dbReference>
<reference evidence="2 3" key="2">
    <citation type="submission" date="2020-03" db="EMBL/GenBank/DDBJ databases">
        <authorList>
            <person name="Ichikawa N."/>
            <person name="Kimura A."/>
            <person name="Kitahashi Y."/>
            <person name="Uohara A."/>
        </authorList>
    </citation>
    <scope>NUCLEOTIDE SEQUENCE [LARGE SCALE GENOMIC DNA]</scope>
    <source>
        <strain evidence="2 3">NBRC 108638</strain>
    </source>
</reference>
<dbReference type="Gene3D" id="3.90.1200.10">
    <property type="match status" value="1"/>
</dbReference>
<name>A0A6V8LHB1_9ACTN</name>
<comment type="caution">
    <text evidence="2">The sequence shown here is derived from an EMBL/GenBank/DDBJ whole genome shotgun (WGS) entry which is preliminary data.</text>
</comment>
<evidence type="ECO:0000313" key="2">
    <source>
        <dbReference type="EMBL" id="GFJ93486.1"/>
    </source>
</evidence>
<feature type="domain" description="Aminoglycoside phosphotransferase" evidence="1">
    <location>
        <begin position="6"/>
        <end position="200"/>
    </location>
</feature>
<dbReference type="RefSeq" id="WP_173080105.1">
    <property type="nucleotide sequence ID" value="NZ_BAABJB010000034.1"/>
</dbReference>
<keyword evidence="3" id="KW-1185">Reference proteome</keyword>
<reference evidence="2 3" key="1">
    <citation type="submission" date="2020-03" db="EMBL/GenBank/DDBJ databases">
        <title>Whole genome shotgun sequence of Phytohabitans rumicis NBRC 108638.</title>
        <authorList>
            <person name="Komaki H."/>
            <person name="Tamura T."/>
        </authorList>
    </citation>
    <scope>NUCLEOTIDE SEQUENCE [LARGE SCALE GENOMIC DNA]</scope>
    <source>
        <strain evidence="2 3">NBRC 108638</strain>
    </source>
</reference>
<evidence type="ECO:0000313" key="3">
    <source>
        <dbReference type="Proteomes" id="UP000482960"/>
    </source>
</evidence>
<protein>
    <submittedName>
        <fullName evidence="2">Aminoglycoside phosphotransferase</fullName>
    </submittedName>
</protein>
<dbReference type="Proteomes" id="UP000482960">
    <property type="component" value="Unassembled WGS sequence"/>
</dbReference>